<dbReference type="EMBL" id="JANCYW010000009">
    <property type="protein sequence ID" value="KAK4536602.1"/>
    <property type="molecule type" value="Genomic_DNA"/>
</dbReference>
<dbReference type="InterPro" id="IPR017871">
    <property type="entry name" value="ABC_transporter-like_CS"/>
</dbReference>
<dbReference type="FunFam" id="3.40.50.300:FF:000186">
    <property type="entry name" value="ATP-binding cassette sub-family B member 7, mitochondrial"/>
    <property type="match status" value="1"/>
</dbReference>
<keyword evidence="14" id="KW-1185">Reference proteome</keyword>
<evidence type="ECO:0000256" key="7">
    <source>
        <dbReference type="ARBA" id="ARBA00022989"/>
    </source>
</evidence>
<sequence length="775" mass="85833">MFLLGHYPRPPSKWQHCVRKTPLGGSVRWGTAHFLGWRRPPRQVNRWARWRAAADGQPGASNGRLDHSSREQVYEKLFAEVDASRFARVTPRLLAPIRQAAGDATAGDEADADGNVSVSQAHMTLRTFVDYMRVLFRHEPVILRRFILALILMVFTKSILVSVPFLFKRGVDLLSRLGDPATPSGTAAMAMYFLVGHGVLRTVANITHELRTAVFIRAGQGIGRQISRATFQHLLELDHSYLLANKVGTITAIVNRGTRSVMTLFRALVLSFVPSLFELVLVCAVMATRLSWHMSLATMAFFVAFVSFTLRVNQRFTPIRRRMNDLDNEASGKAADALMNFDSVKYFDNAAFETVRYDRVLAEYERCAIDNEKMYTFLNAGQASIYNAGHTLVLCSGAARIVQQAMTVGDLVMASALLQQLSFPLQFLGWQARELKAALIDLENLFTLLQQQPTVRDVPDARPLSLRCGGEIRFENVSFAYDKGELASGRPVLRRVSFRVPAGKRVAIVGGSGGGKSTILRLLFRLYDPLEGDIYIDGQNVRQVTQSSLRAAIGFIPQEAALFNDTIFYNIAYGKVHAAAEEVVAAARLAKIDATIRAMPQQYDTLVGERGIRLSGGEKQRVAIARAILRNPRILCLDEATSALDSKTEKEITAALDELGQNRTVMMVAHRLATVVNADEILVLDGGRIAERGSHSELLEMRGLYYDMWQRQTERATQEVPSENGQLLEEQNGGRPTELTVKGEGVGRGHAYLDGRPEASGVSSRAAPRGAEEVR</sequence>
<feature type="compositionally biased region" description="Basic and acidic residues" evidence="9">
    <location>
        <begin position="745"/>
        <end position="757"/>
    </location>
</feature>
<dbReference type="SUPFAM" id="SSF52540">
    <property type="entry name" value="P-loop containing nucleoside triphosphate hydrolases"/>
    <property type="match status" value="1"/>
</dbReference>
<evidence type="ECO:0000256" key="1">
    <source>
        <dbReference type="ARBA" id="ARBA00004141"/>
    </source>
</evidence>
<dbReference type="GO" id="GO:0005743">
    <property type="term" value="C:mitochondrial inner membrane"/>
    <property type="evidence" value="ECO:0007669"/>
    <property type="project" value="TreeGrafter"/>
</dbReference>
<dbReference type="SMART" id="SM00382">
    <property type="entry name" value="AAA"/>
    <property type="match status" value="1"/>
</dbReference>
<dbReference type="PANTHER" id="PTHR24221">
    <property type="entry name" value="ATP-BINDING CASSETTE SUB-FAMILY B"/>
    <property type="match status" value="1"/>
</dbReference>
<dbReference type="SUPFAM" id="SSF90123">
    <property type="entry name" value="ABC transporter transmembrane region"/>
    <property type="match status" value="1"/>
</dbReference>
<evidence type="ECO:0000259" key="11">
    <source>
        <dbReference type="PROSITE" id="PS50893"/>
    </source>
</evidence>
<evidence type="ECO:0000256" key="6">
    <source>
        <dbReference type="ARBA" id="ARBA00022840"/>
    </source>
</evidence>
<comment type="subcellular location">
    <subcellularLocation>
        <location evidence="1">Membrane</location>
        <topology evidence="1">Multi-pass membrane protein</topology>
    </subcellularLocation>
</comment>
<dbReference type="InterPro" id="IPR027417">
    <property type="entry name" value="P-loop_NTPase"/>
</dbReference>
<dbReference type="CDD" id="cd18582">
    <property type="entry name" value="ABC_6TM_ATM1_ABCB7"/>
    <property type="match status" value="1"/>
</dbReference>
<keyword evidence="6" id="KW-0067">ATP-binding</keyword>
<dbReference type="AlphaFoldDB" id="A0AAV9IWG2"/>
<organism evidence="13 14">
    <name type="scientific">Cyanidium caldarium</name>
    <name type="common">Red alga</name>
    <dbReference type="NCBI Taxonomy" id="2771"/>
    <lineage>
        <taxon>Eukaryota</taxon>
        <taxon>Rhodophyta</taxon>
        <taxon>Bangiophyceae</taxon>
        <taxon>Cyanidiales</taxon>
        <taxon>Cyanidiaceae</taxon>
        <taxon>Cyanidium</taxon>
    </lineage>
</organism>
<evidence type="ECO:0000256" key="3">
    <source>
        <dbReference type="ARBA" id="ARBA00022448"/>
    </source>
</evidence>
<evidence type="ECO:0000256" key="8">
    <source>
        <dbReference type="ARBA" id="ARBA00023136"/>
    </source>
</evidence>
<dbReference type="InterPro" id="IPR003439">
    <property type="entry name" value="ABC_transporter-like_ATP-bd"/>
</dbReference>
<name>A0AAV9IWG2_CYACA</name>
<feature type="transmembrane region" description="Helical" evidence="10">
    <location>
        <begin position="146"/>
        <end position="167"/>
    </location>
</feature>
<dbReference type="GO" id="GO:0140359">
    <property type="term" value="F:ABC-type transporter activity"/>
    <property type="evidence" value="ECO:0007669"/>
    <property type="project" value="InterPro"/>
</dbReference>
<proteinExistence type="predicted"/>
<dbReference type="GO" id="GO:0006879">
    <property type="term" value="P:intracellular iron ion homeostasis"/>
    <property type="evidence" value="ECO:0007669"/>
    <property type="project" value="TreeGrafter"/>
</dbReference>
<evidence type="ECO:0000313" key="13">
    <source>
        <dbReference type="EMBL" id="KAK4536602.1"/>
    </source>
</evidence>
<feature type="domain" description="ABC transmembrane type-1" evidence="12">
    <location>
        <begin position="147"/>
        <end position="437"/>
    </location>
</feature>
<keyword evidence="3" id="KW-0813">Transport</keyword>
<keyword evidence="8 10" id="KW-0472">Membrane</keyword>
<dbReference type="Gene3D" id="3.40.50.300">
    <property type="entry name" value="P-loop containing nucleotide triphosphate hydrolases"/>
    <property type="match status" value="1"/>
</dbReference>
<dbReference type="Pfam" id="PF00005">
    <property type="entry name" value="ABC_tran"/>
    <property type="match status" value="1"/>
</dbReference>
<protein>
    <recommendedName>
        <fullName evidence="2">Probable ATP-dependent transporter ycf16</fullName>
    </recommendedName>
</protein>
<dbReference type="InterPro" id="IPR003593">
    <property type="entry name" value="AAA+_ATPase"/>
</dbReference>
<dbReference type="GO" id="GO:0016887">
    <property type="term" value="F:ATP hydrolysis activity"/>
    <property type="evidence" value="ECO:0007669"/>
    <property type="project" value="InterPro"/>
</dbReference>
<gene>
    <name evidence="13" type="ORF">CDCA_CDCA09G2627</name>
</gene>
<keyword evidence="7 10" id="KW-1133">Transmembrane helix</keyword>
<dbReference type="GO" id="GO:0005524">
    <property type="term" value="F:ATP binding"/>
    <property type="evidence" value="ECO:0007669"/>
    <property type="project" value="UniProtKB-KW"/>
</dbReference>
<evidence type="ECO:0000256" key="9">
    <source>
        <dbReference type="SAM" id="MobiDB-lite"/>
    </source>
</evidence>
<evidence type="ECO:0000256" key="2">
    <source>
        <dbReference type="ARBA" id="ARBA00014334"/>
    </source>
</evidence>
<comment type="caution">
    <text evidence="13">The sequence shown here is derived from an EMBL/GenBank/DDBJ whole genome shotgun (WGS) entry which is preliminary data.</text>
</comment>
<reference evidence="13 14" key="1">
    <citation type="submission" date="2022-07" db="EMBL/GenBank/DDBJ databases">
        <title>Genome-wide signatures of adaptation to extreme environments.</title>
        <authorList>
            <person name="Cho C.H."/>
            <person name="Yoon H.S."/>
        </authorList>
    </citation>
    <scope>NUCLEOTIDE SEQUENCE [LARGE SCALE GENOMIC DNA]</scope>
    <source>
        <strain evidence="13 14">DBV 063 E5</strain>
    </source>
</reference>
<feature type="domain" description="ABC transporter" evidence="11">
    <location>
        <begin position="472"/>
        <end position="711"/>
    </location>
</feature>
<dbReference type="PROSITE" id="PS50929">
    <property type="entry name" value="ABC_TM1F"/>
    <property type="match status" value="1"/>
</dbReference>
<feature type="transmembrane region" description="Helical" evidence="10">
    <location>
        <begin position="293"/>
        <end position="313"/>
    </location>
</feature>
<dbReference type="PANTHER" id="PTHR24221:SF470">
    <property type="entry name" value="MITOCHONDRIAL ABC TRANSPORTER ATM"/>
    <property type="match status" value="1"/>
</dbReference>
<feature type="region of interest" description="Disordered" evidence="9">
    <location>
        <begin position="715"/>
        <end position="775"/>
    </location>
</feature>
<evidence type="ECO:0000259" key="12">
    <source>
        <dbReference type="PROSITE" id="PS50929"/>
    </source>
</evidence>
<evidence type="ECO:0000256" key="10">
    <source>
        <dbReference type="SAM" id="Phobius"/>
    </source>
</evidence>
<dbReference type="Pfam" id="PF00664">
    <property type="entry name" value="ABC_membrane"/>
    <property type="match status" value="1"/>
</dbReference>
<dbReference type="Gene3D" id="1.20.1560.10">
    <property type="entry name" value="ABC transporter type 1, transmembrane domain"/>
    <property type="match status" value="1"/>
</dbReference>
<dbReference type="InterPro" id="IPR039421">
    <property type="entry name" value="Type_1_exporter"/>
</dbReference>
<dbReference type="InterPro" id="IPR011527">
    <property type="entry name" value="ABC1_TM_dom"/>
</dbReference>
<dbReference type="PROSITE" id="PS00211">
    <property type="entry name" value="ABC_TRANSPORTER_1"/>
    <property type="match status" value="1"/>
</dbReference>
<keyword evidence="4 10" id="KW-0812">Transmembrane</keyword>
<feature type="transmembrane region" description="Helical" evidence="10">
    <location>
        <begin position="264"/>
        <end position="287"/>
    </location>
</feature>
<dbReference type="InterPro" id="IPR036640">
    <property type="entry name" value="ABC1_TM_sf"/>
</dbReference>
<dbReference type="Proteomes" id="UP001301350">
    <property type="component" value="Unassembled WGS sequence"/>
</dbReference>
<accession>A0AAV9IWG2</accession>
<evidence type="ECO:0000256" key="4">
    <source>
        <dbReference type="ARBA" id="ARBA00022692"/>
    </source>
</evidence>
<evidence type="ECO:0000256" key="5">
    <source>
        <dbReference type="ARBA" id="ARBA00022741"/>
    </source>
</evidence>
<dbReference type="PROSITE" id="PS50893">
    <property type="entry name" value="ABC_TRANSPORTER_2"/>
    <property type="match status" value="1"/>
</dbReference>
<evidence type="ECO:0000313" key="14">
    <source>
        <dbReference type="Proteomes" id="UP001301350"/>
    </source>
</evidence>
<keyword evidence="5" id="KW-0547">Nucleotide-binding</keyword>